<name>A0A1Q5UHV0_9EURO</name>
<protein>
    <submittedName>
        <fullName evidence="1">Aristolochene synthase</fullName>
    </submittedName>
</protein>
<reference evidence="1 2" key="1">
    <citation type="submission" date="2016-10" db="EMBL/GenBank/DDBJ databases">
        <title>Genome sequence of the ascomycete fungus Penicillium subrubescens.</title>
        <authorList>
            <person name="De Vries R.P."/>
            <person name="Peng M."/>
            <person name="Dilokpimol A."/>
            <person name="Hilden K."/>
            <person name="Makela M.R."/>
            <person name="Grigoriev I."/>
            <person name="Riley R."/>
            <person name="Granchi Z."/>
        </authorList>
    </citation>
    <scope>NUCLEOTIDE SEQUENCE [LARGE SCALE GENOMIC DNA]</scope>
    <source>
        <strain evidence="1 2">CBS 132785</strain>
    </source>
</reference>
<dbReference type="SUPFAM" id="SSF48576">
    <property type="entry name" value="Terpenoid synthases"/>
    <property type="match status" value="1"/>
</dbReference>
<proteinExistence type="predicted"/>
<evidence type="ECO:0000313" key="2">
    <source>
        <dbReference type="Proteomes" id="UP000186955"/>
    </source>
</evidence>
<dbReference type="AlphaFoldDB" id="A0A1Q5UHV0"/>
<evidence type="ECO:0000313" key="1">
    <source>
        <dbReference type="EMBL" id="OKP12056.1"/>
    </source>
</evidence>
<gene>
    <name evidence="1" type="ORF">PENSUB_2414</name>
</gene>
<dbReference type="Proteomes" id="UP000186955">
    <property type="component" value="Unassembled WGS sequence"/>
</dbReference>
<comment type="caution">
    <text evidence="1">The sequence shown here is derived from an EMBL/GenBank/DDBJ whole genome shotgun (WGS) entry which is preliminary data.</text>
</comment>
<dbReference type="Pfam" id="PF19086">
    <property type="entry name" value="Terpene_syn_C_2"/>
    <property type="match status" value="1"/>
</dbReference>
<organism evidence="1 2">
    <name type="scientific">Penicillium subrubescens</name>
    <dbReference type="NCBI Taxonomy" id="1316194"/>
    <lineage>
        <taxon>Eukaryota</taxon>
        <taxon>Fungi</taxon>
        <taxon>Dikarya</taxon>
        <taxon>Ascomycota</taxon>
        <taxon>Pezizomycotina</taxon>
        <taxon>Eurotiomycetes</taxon>
        <taxon>Eurotiomycetidae</taxon>
        <taxon>Eurotiales</taxon>
        <taxon>Aspergillaceae</taxon>
        <taxon>Penicillium</taxon>
    </lineage>
</organism>
<dbReference type="EMBL" id="MNBE01000251">
    <property type="protein sequence ID" value="OKP12056.1"/>
    <property type="molecule type" value="Genomic_DNA"/>
</dbReference>
<dbReference type="STRING" id="1316194.A0A1Q5UHV0"/>
<keyword evidence="2" id="KW-1185">Reference proteome</keyword>
<dbReference type="InterPro" id="IPR008949">
    <property type="entry name" value="Isoprenoid_synthase_dom_sf"/>
</dbReference>
<sequence length="364" mass="41734">MRLFQSCARQTASGQRCSSIRRPNQSYQIQPQLAQLARSRHHSTSSDLSFQGHGVTPSRLDSKAHPLGWQAIQAQVEPYFRQNWKFPSEKAKQDFFALGFSQAFSQFFPLTLNERVEGTCKMHYLTLLIDDQLEKMNLSDMLLYRERVIRIANGEESPDRDVCIEWMLSDTLQLMRDIDEVLANDLVEGFCTLLRAMTTEERLSVAHLGPYLAAREVDVGRPFYAALIRYGAKLHLSPSELAQTAALESCAFRFMGILNDIYSWDREWKIYQEDPTDGAQPFSAVYILAQETGLSFAACKRLLHSYCRELEIVLKQTTEEIERQNLFSYVWELEIVIKQSTEEIKQQNGGPLTPDIAKSLKSLK</sequence>
<dbReference type="Gene3D" id="1.10.600.10">
    <property type="entry name" value="Farnesyl Diphosphate Synthase"/>
    <property type="match status" value="1"/>
</dbReference>
<accession>A0A1Q5UHV0</accession>